<sequence length="40" mass="4959">MDKVGYNLEQFNILNYKTTNRIGYQNSSRFYMLIILRKRR</sequence>
<protein>
    <submittedName>
        <fullName evidence="1">Type IV secretion protein</fullName>
    </submittedName>
</protein>
<dbReference type="AlphaFoldDB" id="A0A2Z5TNK4"/>
<gene>
    <name evidence="1" type="primary">rhs</name>
    <name evidence="1" type="ORF">SR187_5910</name>
</gene>
<evidence type="ECO:0000313" key="2">
    <source>
        <dbReference type="Proteomes" id="UP000269331"/>
    </source>
</evidence>
<accession>A0A2Z5TNK4</accession>
<dbReference type="EMBL" id="AP018400">
    <property type="protein sequence ID" value="BBA92787.1"/>
    <property type="molecule type" value="Genomic_DNA"/>
</dbReference>
<organism evidence="1 2">
    <name type="scientific">Streptococcus ruminantium</name>
    <dbReference type="NCBI Taxonomy" id="1917441"/>
    <lineage>
        <taxon>Bacteria</taxon>
        <taxon>Bacillati</taxon>
        <taxon>Bacillota</taxon>
        <taxon>Bacilli</taxon>
        <taxon>Lactobacillales</taxon>
        <taxon>Streptococcaceae</taxon>
        <taxon>Streptococcus</taxon>
    </lineage>
</organism>
<evidence type="ECO:0000313" key="1">
    <source>
        <dbReference type="EMBL" id="BBA92787.1"/>
    </source>
</evidence>
<name>A0A2Z5TNK4_9STRE</name>
<proteinExistence type="predicted"/>
<dbReference type="KEGG" id="srq:SR187_5910"/>
<dbReference type="Proteomes" id="UP000269331">
    <property type="component" value="Chromosome"/>
</dbReference>
<reference evidence="1 2" key="1">
    <citation type="journal article" date="2018" name="Genome Biol. Evol.">
        <title>Complete Genome Sequence of Streptococcus ruminantium sp. nov. GUT-187T (=DSM 104980T =JCM 31869T), the Type Strain of S. ruminantium, and Comparison with Genome Sequences of Streptococcus suis Strains.</title>
        <authorList>
            <person name="Tohya M."/>
            <person name="Sekizaki T."/>
            <person name="Miyoshi-Akiyama T."/>
        </authorList>
    </citation>
    <scope>NUCLEOTIDE SEQUENCE [LARGE SCALE GENOMIC DNA]</scope>
    <source>
        <strain evidence="1 2">GUT187T</strain>
    </source>
</reference>